<evidence type="ECO:0000313" key="1">
    <source>
        <dbReference type="EMBL" id="RAH65344.1"/>
    </source>
</evidence>
<name>A0ACD1GVY1_9EURO</name>
<proteinExistence type="predicted"/>
<reference evidence="1" key="1">
    <citation type="submission" date="2018-02" db="EMBL/GenBank/DDBJ databases">
        <title>The genomes of Aspergillus section Nigri reveals drivers in fungal speciation.</title>
        <authorList>
            <consortium name="DOE Joint Genome Institute"/>
            <person name="Vesth T.C."/>
            <person name="Nybo J."/>
            <person name="Theobald S."/>
            <person name="Brandl J."/>
            <person name="Frisvad J.C."/>
            <person name="Nielsen K.F."/>
            <person name="Lyhne E.K."/>
            <person name="Kogle M.E."/>
            <person name="Kuo A."/>
            <person name="Riley R."/>
            <person name="Clum A."/>
            <person name="Nolan M."/>
            <person name="Lipzen A."/>
            <person name="Salamov A."/>
            <person name="Henrissat B."/>
            <person name="Wiebenga A."/>
            <person name="De vries R.P."/>
            <person name="Grigoriev I.V."/>
            <person name="Mortensen U.H."/>
            <person name="Andersen M.R."/>
            <person name="Baker S.E."/>
        </authorList>
    </citation>
    <scope>NUCLEOTIDE SEQUENCE</scope>
    <source>
        <strain evidence="1">CBS 121060</strain>
    </source>
</reference>
<dbReference type="EMBL" id="KZ824997">
    <property type="protein sequence ID" value="RAH65344.1"/>
    <property type="molecule type" value="Genomic_DNA"/>
</dbReference>
<accession>A0ACD1GVY1</accession>
<dbReference type="Proteomes" id="UP000249661">
    <property type="component" value="Unassembled WGS sequence"/>
</dbReference>
<organism evidence="1 2">
    <name type="scientific">Aspergillus aculeatinus CBS 121060</name>
    <dbReference type="NCBI Taxonomy" id="1448322"/>
    <lineage>
        <taxon>Eukaryota</taxon>
        <taxon>Fungi</taxon>
        <taxon>Dikarya</taxon>
        <taxon>Ascomycota</taxon>
        <taxon>Pezizomycotina</taxon>
        <taxon>Eurotiomycetes</taxon>
        <taxon>Eurotiomycetidae</taxon>
        <taxon>Eurotiales</taxon>
        <taxon>Aspergillaceae</taxon>
        <taxon>Aspergillus</taxon>
        <taxon>Aspergillus subgen. Circumdati</taxon>
    </lineage>
</organism>
<evidence type="ECO:0000313" key="2">
    <source>
        <dbReference type="Proteomes" id="UP000249661"/>
    </source>
</evidence>
<gene>
    <name evidence="1" type="ORF">BO66DRAFT_432105</name>
</gene>
<keyword evidence="2" id="KW-1185">Reference proteome</keyword>
<protein>
    <submittedName>
        <fullName evidence="1">Uncharacterized protein</fullName>
    </submittedName>
</protein>
<sequence>MTTTTPPSWLLPSLFEFSRFRGTAPPTWQVVFICPMEDTERVAMMTELSSVDENWPDRPSTELRQMVEIPWLMDCVPPTSVIFMILKNDPVIFIDDQSRIDHTAIIAWKASKESSPEAARVPLSRANMLLAVVAEGGILPPTYPRIQPERSQEPTFKEPNGVLPPHLSGLQLDPSTPTLISLIHLPPVVQENLETMIGQRIIIHNWPPHQEPCSRAQLYRMFQALKIRHPEIDEAFALFIDEDDEGYHVVRARGASGYSVFDPRDKRLELGILPFEKVQDFWTAAWHPHSRTPSRMPRGPYRYNPAMYGLHAHSGGGEPIVDPDDIAGSLGSDVIFVLERMTPSELRRIRTELFPCPDQEYMWVDVADRLVSPDMQGLLAYFETSGEFAHRNNRPPLQFLAVDRRTLADAMEPADEREDWEAIIVASHEGGDVWFHDGTARSFGHLSTGYGYERRNLEEAEGVYVNVNISNMSWSEMCERSPVVHWSAYRAWAENPETESFARSFGPQGMQVSESGVSNEVTAYVERGGWFTAHIDLTNLLLFNWSPSSIAGGIVDH</sequence>